<dbReference type="EMBL" id="CAJPDT010000046">
    <property type="protein sequence ID" value="CAF9927308.1"/>
    <property type="molecule type" value="Genomic_DNA"/>
</dbReference>
<gene>
    <name evidence="2" type="ORF">IMSHALPRED_007180</name>
</gene>
<proteinExistence type="predicted"/>
<dbReference type="AlphaFoldDB" id="A0A8H3IQ46"/>
<dbReference type="Proteomes" id="UP000664534">
    <property type="component" value="Unassembled WGS sequence"/>
</dbReference>
<feature type="region of interest" description="Disordered" evidence="1">
    <location>
        <begin position="212"/>
        <end position="426"/>
    </location>
</feature>
<name>A0A8H3IQ46_9LECA</name>
<sequence>MPLPCTGIIMRVVGLGKIHKEIKEIERQLQEKERAKHSGARQRNPSAGHVGQPHTPSRSVRDNQKITNRPPLSSREIHRGKDVPPPFPRVHREDVSREALDEYNLAWIWDPRDKDYIIIEEHLTRQELSELIQHAARLRERKERELAQYESKLKAEQKKIPSESREQSDARRNSERGRGRHAEQTSARNGRNHHSGYAYVPRSAIHTHVNQTQNNQLSARREVSTARPIAELPSPSPPRSPRSRAPSLHSRLSQPFSPPDYTSMRWPHELPPQGHGSRSRSGMSQAPAELLATSSRRAQEPHDPRPSPLSIRQGSRPFPEVPSISPASRRFSHIPAPSEDVHFASPPHRSESLAGARNRHPRQAVENVRQLPSQYARGSGYPRRERSPDFVRGFESRLGDTRAPGTRAEGRDGVGRHNSVRGYRAN</sequence>
<feature type="region of interest" description="Disordered" evidence="1">
    <location>
        <begin position="30"/>
        <end position="90"/>
    </location>
</feature>
<protein>
    <submittedName>
        <fullName evidence="2">Uncharacterized protein</fullName>
    </submittedName>
</protein>
<comment type="caution">
    <text evidence="2">The sequence shown here is derived from an EMBL/GenBank/DDBJ whole genome shotgun (WGS) entry which is preliminary data.</text>
</comment>
<feature type="compositionally biased region" description="Basic and acidic residues" evidence="1">
    <location>
        <begin position="151"/>
        <end position="183"/>
    </location>
</feature>
<evidence type="ECO:0000313" key="3">
    <source>
        <dbReference type="Proteomes" id="UP000664534"/>
    </source>
</evidence>
<feature type="compositionally biased region" description="Low complexity" evidence="1">
    <location>
        <begin position="243"/>
        <end position="253"/>
    </location>
</feature>
<keyword evidence="3" id="KW-1185">Reference proteome</keyword>
<organism evidence="2 3">
    <name type="scientific">Imshaugia aleurites</name>
    <dbReference type="NCBI Taxonomy" id="172621"/>
    <lineage>
        <taxon>Eukaryota</taxon>
        <taxon>Fungi</taxon>
        <taxon>Dikarya</taxon>
        <taxon>Ascomycota</taxon>
        <taxon>Pezizomycotina</taxon>
        <taxon>Lecanoromycetes</taxon>
        <taxon>OSLEUM clade</taxon>
        <taxon>Lecanoromycetidae</taxon>
        <taxon>Lecanorales</taxon>
        <taxon>Lecanorineae</taxon>
        <taxon>Parmeliaceae</taxon>
        <taxon>Imshaugia</taxon>
    </lineage>
</organism>
<feature type="region of interest" description="Disordered" evidence="1">
    <location>
        <begin position="151"/>
        <end position="196"/>
    </location>
</feature>
<dbReference type="OrthoDB" id="10530554at2759"/>
<evidence type="ECO:0000256" key="1">
    <source>
        <dbReference type="SAM" id="MobiDB-lite"/>
    </source>
</evidence>
<feature type="compositionally biased region" description="Basic and acidic residues" evidence="1">
    <location>
        <begin position="382"/>
        <end position="400"/>
    </location>
</feature>
<evidence type="ECO:0000313" key="2">
    <source>
        <dbReference type="EMBL" id="CAF9927308.1"/>
    </source>
</evidence>
<accession>A0A8H3IQ46</accession>
<reference evidence="2" key="1">
    <citation type="submission" date="2021-03" db="EMBL/GenBank/DDBJ databases">
        <authorList>
            <person name="Tagirdzhanova G."/>
        </authorList>
    </citation>
    <scope>NUCLEOTIDE SEQUENCE</scope>
</reference>